<protein>
    <recommendedName>
        <fullName evidence="3">AbiEi antitoxin C-terminal domain-containing protein</fullName>
    </recommendedName>
</protein>
<organism evidence="1 2">
    <name type="scientific">Microbacterium aerolatum</name>
    <dbReference type="NCBI Taxonomy" id="153731"/>
    <lineage>
        <taxon>Bacteria</taxon>
        <taxon>Bacillati</taxon>
        <taxon>Actinomycetota</taxon>
        <taxon>Actinomycetes</taxon>
        <taxon>Micrococcales</taxon>
        <taxon>Microbacteriaceae</taxon>
        <taxon>Microbacterium</taxon>
    </lineage>
</organism>
<evidence type="ECO:0000313" key="1">
    <source>
        <dbReference type="EMBL" id="GEK86062.1"/>
    </source>
</evidence>
<sequence length="189" mass="20453">MHPSLLYLPGAPLSLPELTAARIDGLLIEVGDGYMPPDIPEGPAARLASLAPILSPGYAASGPTAAWVHGVGDGPPRCHHLQRVAQRRARVRPIRDVVLHDRQLEAGDIEVVSGVPVTTRVRTLVDLIVTAGDDPESALWMRRLAAASPELVEKVRVIIQERTRMPGKRAALARIAELADYEDVTRYTS</sequence>
<gene>
    <name evidence="1" type="ORF">MAE01_12380</name>
</gene>
<reference evidence="1 2" key="1">
    <citation type="submission" date="2019-07" db="EMBL/GenBank/DDBJ databases">
        <title>Whole genome shotgun sequence of Microbacterium aerolatum NBRC 103071.</title>
        <authorList>
            <person name="Hosoyama A."/>
            <person name="Uohara A."/>
            <person name="Ohji S."/>
            <person name="Ichikawa N."/>
        </authorList>
    </citation>
    <scope>NUCLEOTIDE SEQUENCE [LARGE SCALE GENOMIC DNA]</scope>
    <source>
        <strain evidence="1 2">NBRC 103071</strain>
    </source>
</reference>
<evidence type="ECO:0000313" key="2">
    <source>
        <dbReference type="Proteomes" id="UP000321225"/>
    </source>
</evidence>
<dbReference type="Proteomes" id="UP000321225">
    <property type="component" value="Unassembled WGS sequence"/>
</dbReference>
<comment type="caution">
    <text evidence="1">The sequence shown here is derived from an EMBL/GenBank/DDBJ whole genome shotgun (WGS) entry which is preliminary data.</text>
</comment>
<dbReference type="RefSeq" id="WP_147038690.1">
    <property type="nucleotide sequence ID" value="NZ_BJUW01000004.1"/>
</dbReference>
<dbReference type="AlphaFoldDB" id="A0A511ADB8"/>
<dbReference type="EMBL" id="BJUW01000004">
    <property type="protein sequence ID" value="GEK86062.1"/>
    <property type="molecule type" value="Genomic_DNA"/>
</dbReference>
<keyword evidence="2" id="KW-1185">Reference proteome</keyword>
<proteinExistence type="predicted"/>
<name>A0A511ADB8_9MICO</name>
<evidence type="ECO:0008006" key="3">
    <source>
        <dbReference type="Google" id="ProtNLM"/>
    </source>
</evidence>
<accession>A0A511ADB8</accession>
<dbReference type="OrthoDB" id="4802815at2"/>